<evidence type="ECO:0000256" key="1">
    <source>
        <dbReference type="SAM" id="Coils"/>
    </source>
</evidence>
<organism evidence="2 3">
    <name type="scientific">Takifugu flavidus</name>
    <name type="common">sansaifugu</name>
    <dbReference type="NCBI Taxonomy" id="433684"/>
    <lineage>
        <taxon>Eukaryota</taxon>
        <taxon>Metazoa</taxon>
        <taxon>Chordata</taxon>
        <taxon>Craniata</taxon>
        <taxon>Vertebrata</taxon>
        <taxon>Euteleostomi</taxon>
        <taxon>Actinopterygii</taxon>
        <taxon>Neopterygii</taxon>
        <taxon>Teleostei</taxon>
        <taxon>Neoteleostei</taxon>
        <taxon>Acanthomorphata</taxon>
        <taxon>Eupercaria</taxon>
        <taxon>Tetraodontiformes</taxon>
        <taxon>Tetradontoidea</taxon>
        <taxon>Tetraodontidae</taxon>
        <taxon>Takifugu</taxon>
    </lineage>
</organism>
<evidence type="ECO:0000313" key="3">
    <source>
        <dbReference type="Proteomes" id="UP000324091"/>
    </source>
</evidence>
<evidence type="ECO:0000313" key="2">
    <source>
        <dbReference type="EMBL" id="TWW53621.1"/>
    </source>
</evidence>
<comment type="caution">
    <text evidence="2">The sequence shown here is derived from an EMBL/GenBank/DDBJ whole genome shotgun (WGS) entry which is preliminary data.</text>
</comment>
<dbReference type="Proteomes" id="UP000324091">
    <property type="component" value="Unassembled WGS sequence"/>
</dbReference>
<dbReference type="AlphaFoldDB" id="A0A5C6MG72"/>
<protein>
    <submittedName>
        <fullName evidence="2">Uncharacterized protein</fullName>
    </submittedName>
</protein>
<accession>A0A5C6MG72</accession>
<sequence length="321" mass="37444">MEKKLDKIGEIIYSYGAERFGVKSGNLKLQKEPAHLKSRRQREIERLVKERRCLRKQWKKAAEAERKGLEALQGDLKQRLATLRRAECLRKQHKKKERARTSFYRDPYKFVKALFVKEKFGTLKAPIKELEEHLRKTYSDHQRHVPACIPDDMPPIQPVEHQMETRPPTWSEIEGTLFSALTVARDWEMRVDLSQRLIFPSEVAVTNLCPDLVLWSKSCRRVFIVELAVPWGEAIGEAYERKRLRYANLAAEAEGRGWSVKVWPVEVGCRGFVSRTTTKLLKEMGIRGQAQRRAVKELAATAEQSSHWLWLERRDISWAAK</sequence>
<proteinExistence type="predicted"/>
<gene>
    <name evidence="2" type="ORF">D4764_0122130</name>
</gene>
<keyword evidence="3" id="KW-1185">Reference proteome</keyword>
<keyword evidence="1" id="KW-0175">Coiled coil</keyword>
<name>A0A5C6MG72_9TELE</name>
<feature type="coiled-coil region" evidence="1">
    <location>
        <begin position="37"/>
        <end position="79"/>
    </location>
</feature>
<dbReference type="EMBL" id="RHFK02000605">
    <property type="protein sequence ID" value="TWW53621.1"/>
    <property type="molecule type" value="Genomic_DNA"/>
</dbReference>
<reference evidence="2 3" key="1">
    <citation type="submission" date="2019-04" db="EMBL/GenBank/DDBJ databases">
        <title>Chromosome genome assembly for Takifugu flavidus.</title>
        <authorList>
            <person name="Xiao S."/>
        </authorList>
    </citation>
    <scope>NUCLEOTIDE SEQUENCE [LARGE SCALE GENOMIC DNA]</scope>
    <source>
        <strain evidence="2">HTHZ2018</strain>
        <tissue evidence="2">Muscle</tissue>
    </source>
</reference>